<keyword evidence="2" id="KW-1185">Reference proteome</keyword>
<dbReference type="Proteomes" id="UP001214576">
    <property type="component" value="Unassembled WGS sequence"/>
</dbReference>
<evidence type="ECO:0000313" key="2">
    <source>
        <dbReference type="Proteomes" id="UP001214576"/>
    </source>
</evidence>
<reference evidence="1" key="1">
    <citation type="submission" date="2022-03" db="EMBL/GenBank/DDBJ databases">
        <title>Genomic analyses of argali, domestic sheep and their hybrids provide insights into chromosomal evolution, heterosis and genetic basis of agronomic traits.</title>
        <authorList>
            <person name="Li M."/>
        </authorList>
    </citation>
    <scope>NUCLEOTIDE SEQUENCE</scope>
    <source>
        <strain evidence="1">CAU-MHL-2022a</strain>
        <tissue evidence="1">Skin</tissue>
    </source>
</reference>
<protein>
    <submittedName>
        <fullName evidence="1">Uncharacterized protein</fullName>
    </submittedName>
</protein>
<sequence length="154" mass="17576">MAGAEETWMKQLSEVPGPQRCAGNLSGRSLLLQPGHFKQRWRQTAQGCTPGSEPPWSRRCADLRRRQLSKKFTWKHFVQYYLARGLVDRLEVVNKQFVRVIPAPGTSLEKYAWFSIGSVDTFKRNLGTAQWELGIEPLNQTAMVYTSESDGIFL</sequence>
<dbReference type="EMBL" id="JAKZEL010000002">
    <property type="protein sequence ID" value="KAI4546740.1"/>
    <property type="molecule type" value="Genomic_DNA"/>
</dbReference>
<evidence type="ECO:0000313" key="1">
    <source>
        <dbReference type="EMBL" id="KAI4546740.1"/>
    </source>
</evidence>
<gene>
    <name evidence="1" type="ORF">MG293_003295</name>
</gene>
<dbReference type="FunFam" id="3.40.1690.20:FF:000001">
    <property type="entry name" value="AFG3-like AAA ATPase 2"/>
    <property type="match status" value="1"/>
</dbReference>
<proteinExistence type="predicted"/>
<organism evidence="1 2">
    <name type="scientific">Ovis ammon polii</name>
    <dbReference type="NCBI Taxonomy" id="230172"/>
    <lineage>
        <taxon>Eukaryota</taxon>
        <taxon>Metazoa</taxon>
        <taxon>Chordata</taxon>
        <taxon>Craniata</taxon>
        <taxon>Vertebrata</taxon>
        <taxon>Euteleostomi</taxon>
        <taxon>Mammalia</taxon>
        <taxon>Eutheria</taxon>
        <taxon>Laurasiatheria</taxon>
        <taxon>Artiodactyla</taxon>
        <taxon>Ruminantia</taxon>
        <taxon>Pecora</taxon>
        <taxon>Bovidae</taxon>
        <taxon>Caprinae</taxon>
        <taxon>Ovis</taxon>
    </lineage>
</organism>
<name>A0AAD4UNB3_OVIAM</name>
<dbReference type="AlphaFoldDB" id="A0AAD4UNB3"/>
<comment type="caution">
    <text evidence="1">The sequence shown here is derived from an EMBL/GenBank/DDBJ whole genome shotgun (WGS) entry which is preliminary data.</text>
</comment>
<accession>A0AAD4UNB3</accession>
<dbReference type="Gene3D" id="3.40.1690.20">
    <property type="match status" value="1"/>
</dbReference>